<evidence type="ECO:0000256" key="2">
    <source>
        <dbReference type="SAM" id="MobiDB-lite"/>
    </source>
</evidence>
<feature type="compositionally biased region" description="Acidic residues" evidence="2">
    <location>
        <begin position="1633"/>
        <end position="1642"/>
    </location>
</feature>
<feature type="compositionally biased region" description="Basic and acidic residues" evidence="2">
    <location>
        <begin position="229"/>
        <end position="266"/>
    </location>
</feature>
<dbReference type="Gene3D" id="1.25.40.10">
    <property type="entry name" value="Tetratricopeptide repeat domain"/>
    <property type="match status" value="1"/>
</dbReference>
<feature type="compositionally biased region" description="Basic residues" evidence="2">
    <location>
        <begin position="57"/>
        <end position="101"/>
    </location>
</feature>
<dbReference type="InterPro" id="IPR051037">
    <property type="entry name" value="RNAPII_TF_IWS1"/>
</dbReference>
<feature type="compositionally biased region" description="Basic and acidic residues" evidence="2">
    <location>
        <begin position="1545"/>
        <end position="1575"/>
    </location>
</feature>
<evidence type="ECO:0000256" key="1">
    <source>
        <dbReference type="SAM" id="Coils"/>
    </source>
</evidence>
<feature type="region of interest" description="Disordered" evidence="2">
    <location>
        <begin position="2061"/>
        <end position="2136"/>
    </location>
</feature>
<protein>
    <submittedName>
        <fullName evidence="3">Eukaryotic translation initiation factor 4 gamma</fullName>
    </submittedName>
</protein>
<dbReference type="GO" id="GO:0003743">
    <property type="term" value="F:translation initiation factor activity"/>
    <property type="evidence" value="ECO:0007669"/>
    <property type="project" value="UniProtKB-KW"/>
</dbReference>
<name>A0AAV8AJ22_9EUKA</name>
<dbReference type="PANTHER" id="PTHR46010">
    <property type="entry name" value="PROTEIN IWS1 HOMOLOG"/>
    <property type="match status" value="1"/>
</dbReference>
<dbReference type="EMBL" id="JANTQA010000008">
    <property type="protein sequence ID" value="KAJ3452214.1"/>
    <property type="molecule type" value="Genomic_DNA"/>
</dbReference>
<dbReference type="PANTHER" id="PTHR46010:SF1">
    <property type="entry name" value="PROTEIN IWS1 HOMOLOG"/>
    <property type="match status" value="1"/>
</dbReference>
<dbReference type="GO" id="GO:0016973">
    <property type="term" value="P:poly(A)+ mRNA export from nucleus"/>
    <property type="evidence" value="ECO:0007669"/>
    <property type="project" value="TreeGrafter"/>
</dbReference>
<feature type="compositionally biased region" description="Basic and acidic residues" evidence="2">
    <location>
        <begin position="2061"/>
        <end position="2085"/>
    </location>
</feature>
<reference evidence="3" key="1">
    <citation type="submission" date="2022-08" db="EMBL/GenBank/DDBJ databases">
        <title>Novel sulphate-reducing endosymbionts in the free-living metamonad Anaeramoeba.</title>
        <authorList>
            <person name="Jerlstrom-Hultqvist J."/>
            <person name="Cepicka I."/>
            <person name="Gallot-Lavallee L."/>
            <person name="Salas-Leiva D."/>
            <person name="Curtis B.A."/>
            <person name="Zahonova K."/>
            <person name="Pipaliya S."/>
            <person name="Dacks J."/>
            <person name="Roger A.J."/>
        </authorList>
    </citation>
    <scope>NUCLEOTIDE SEQUENCE</scope>
    <source>
        <strain evidence="3">Busselton2</strain>
    </source>
</reference>
<sequence length="2451" mass="290494">MNLTKSERLLKFAEKESSDEFSESSSDEADFVTVVNFSTQHTKSQERNTSERSSKVISKKSQKQAKHINAKTRIRPKNKKPIKKQKEKLKDKQKKKHKQTPKQKQLQIQKSKQKQTPKQSPIKKQKPIKKQNLKLNEKLKDKQKEKQKQKQKEKQIQKEKEKEKEKDQEKEKELNLSNDDSSEDDLSFAEFQSTSFLSENPNLVLESGNLSKIKDMANFGSSTDSEVSDWEKEFEEQKQKQKEVIMENKESSQNKESSDLDDFKSSSDFEDFCDSNNKTNPQNNVQQMLKNFFHQNEEDSSDEDSEEDFVIPSNFKLFGSDEDEEQEQFEFSSDQEIDWISTISKKGIPQSSRFISSRLPKVQKQTFFDWLQFLIVKYKDNWENSMQQYKQYQDPKKYYSVIRKIVPFSENWCKFYYEQIAYYKLQNNKDQVVKIILKYFQKILKISKLDRKIKDKKKLKKINNNMSSNLWFHSINMYIQGSEYINTEIKQKLRTILKKLKPTKANYIELIYFEERSHACTKLRCPASMDLILIFVKMYQDQGGFLEKEDHKILSEFEITNLQNDELKNNKKTASKTTTTTTTTTTTKKENQKNKNKMSEFDLTIQIGCLIDLQLHLIGISPLTTFNRISGENSENYDFEDDFDDDIDEFQELQYEKIFSLKIVSDEEFRINLIKKLYQKFIYTRQFDFIKAKAAYTLGFYYVDSNENKLAERYLFECLFILDLISREKSFYQIRNDYKRFLKKQKEIKRKNQNKNNKRLHHRIHNFDNKNKEPSLFINSFKQNNQKSHHFYSKKFLSIPFISGFGINVLTNYADILLKNEKFIYAILAIESCLKIYDFQKKEKPHILLRKLADIYNERGDYNQSFKYYKLILNYFIEKHKVNEIVFVSEVISTMLLKKGDFQKAEIYLNKAANYIKNLNANNENMMFTNNQNFNNNIRQKDTANQSNISNGSNNGSINNANMNFNSVINNSNDNNSSSSSNYNNIGNNSNTKNNNNSNIINNNNINNNLNPNNTTNNKNPKNKGFLLSPRTPRQMKSKNENNFLISPRLLKSPLNKVDSREIVLQMKLAKVYLLGLHIERAINLLEDLLKKDLPQGKKSQILELLVKAYLKKRWLKEASNTLDLYEEEEIKGSKKSYRQIRKSRLNPKLEKLRLERAKKFKLSSYMVDRESNTFTNLKAHLTYIEQLCRLCYLSGNFGDAIYWVNCLLRLINKSNLGSKGRYYYIKGKIFQKLCNPKIIHQFPLIIQLSFDPKKETKFDESLPLPKYNIRTFSSLRQVVNECIQTFLESIEYFEKAGNMYLKSKALTRLVETLLEFVFPLVGLLNYDFNEIATFKEPEIFRNVSHSSTSSISSIHHSSPLKTPAKVKENKIKNNFNYYFKKLKKNKNDNYQDKDATIIDLKKLEKSSDEAIELASTFLDPLLLLKCYLNFAELKYLQGNLEYSKIYFEECKICFFKLFMSGSNCLFLKQTPYSFLFKIFTILKRLVRFLFILDYPIINENFLLIESFLSIERLIDISFGTRIDNFNSIFNKTENFEKKMKKQAKRNEKSIKKIMKENQLRLRKEKNQEIEKQDKNNNLIRKNNNNTNNDNKINKENKQNKENKVNKVNKQNKENKQNGQNNSIKSKNSNNEDVSDDSDESNDEWKEITKDNFNDHLDFNLIKSKKLKQIYKNNNLKNNRINFNKKLKNNPNLIKKLKLNISEKIWSLIYRIKNNIKENKLKTNELLFEDNQKLLRKINTLNSRIRFQEQITQTFFLKIRKKKQKKENTNKRKKKTKEEEEEDYNNDLEKETQINNPFFTFKSLKNLNKLTNKLIYTLLIDDLIIIYIPKLKFKKIFTYGGMRFSRILKESNLQKQLKNSNFGTIFTPNKQEQLMEFFIGLSQVNNSTNIKSVQANFTKKQINLKNTAKINHQIGNHKRNNSWKNFNSGNNNIDLALTKIHSDKLIHAKEFQKKKQLMAYQRSIAQQNEITKMFGNDINDFNWKLLLNNNNQILNNNQKLFKKIIYKHYYLSFPEEFFLNNSITDHQEKITIKQNKKFNPNSNINFFDPIFNNQSFLMDYNNKEKDNDNDNEDKNKKDFVGDNRERRNKRKKRFSIKISPIIGQNRKKKKLKINNNLSNGNNNNNNDNNDDKNNNHKFEKASLTKMFEKHHNDRKNKKSSINSYVNGINDDNEFNSFQKMPFVLISSKWLQLFPWEKIFNEAIIRCFSLLHLLFLPKMKKISKAILVQTELKKFDFTFKKTINVSRIPLILPHYFAFNSSPEFAKHIIKTELQKKEIIYKKILFKLNHSVEFFLSGKEMQNTPPYHSPLVKFGNLPNKSQKKFITFFEPHLFKKQPSLLPHLLQQILAKDEFPVFLLSIINFLDMSETIYTLIQNNFNCTFLVVVQESKMLDIVKLLKKTQKSYIASLKRKKKVKYPKRPYHFLYDTIQNISKSLNTDIYIYSPPNPLQNW</sequence>
<feature type="coiled-coil region" evidence="1">
    <location>
        <begin position="1724"/>
        <end position="1794"/>
    </location>
</feature>
<gene>
    <name evidence="3" type="ORF">M0812_03978</name>
</gene>
<feature type="region of interest" description="Disordered" evidence="2">
    <location>
        <begin position="216"/>
        <end position="266"/>
    </location>
</feature>
<feature type="compositionally biased region" description="Basic and acidic residues" evidence="2">
    <location>
        <begin position="1592"/>
        <end position="1616"/>
    </location>
</feature>
<proteinExistence type="predicted"/>
<evidence type="ECO:0000313" key="4">
    <source>
        <dbReference type="Proteomes" id="UP001146793"/>
    </source>
</evidence>
<dbReference type="Proteomes" id="UP001146793">
    <property type="component" value="Unassembled WGS sequence"/>
</dbReference>
<comment type="caution">
    <text evidence="3">The sequence shown here is derived from an EMBL/GenBank/DDBJ whole genome shotgun (WGS) entry which is preliminary data.</text>
</comment>
<feature type="compositionally biased region" description="Low complexity" evidence="2">
    <location>
        <begin position="1617"/>
        <end position="1632"/>
    </location>
</feature>
<feature type="compositionally biased region" description="Low complexity" evidence="2">
    <location>
        <begin position="2113"/>
        <end position="2127"/>
    </location>
</feature>
<dbReference type="SUPFAM" id="SSF48452">
    <property type="entry name" value="TPR-like"/>
    <property type="match status" value="1"/>
</dbReference>
<feature type="compositionally biased region" description="Basic and acidic residues" evidence="2">
    <location>
        <begin position="135"/>
        <end position="174"/>
    </location>
</feature>
<feature type="compositionally biased region" description="Low complexity" evidence="2">
    <location>
        <begin position="945"/>
        <end position="1018"/>
    </location>
</feature>
<keyword evidence="3" id="KW-0396">Initiation factor</keyword>
<feature type="region of interest" description="Disordered" evidence="2">
    <location>
        <begin position="568"/>
        <end position="593"/>
    </location>
</feature>
<feature type="compositionally biased region" description="Basic and acidic residues" evidence="2">
    <location>
        <begin position="43"/>
        <end position="54"/>
    </location>
</feature>
<evidence type="ECO:0000313" key="3">
    <source>
        <dbReference type="EMBL" id="KAJ3452214.1"/>
    </source>
</evidence>
<feature type="compositionally biased region" description="Low complexity" evidence="2">
    <location>
        <begin position="575"/>
        <end position="586"/>
    </location>
</feature>
<dbReference type="GO" id="GO:0005634">
    <property type="term" value="C:nucleus"/>
    <property type="evidence" value="ECO:0007669"/>
    <property type="project" value="TreeGrafter"/>
</dbReference>
<dbReference type="InterPro" id="IPR011990">
    <property type="entry name" value="TPR-like_helical_dom_sf"/>
</dbReference>
<feature type="compositionally biased region" description="Basic residues" evidence="2">
    <location>
        <begin position="2086"/>
        <end position="2095"/>
    </location>
</feature>
<feature type="region of interest" description="Disordered" evidence="2">
    <location>
        <begin position="1542"/>
        <end position="1643"/>
    </location>
</feature>
<organism evidence="3 4">
    <name type="scientific">Anaeramoeba flamelloides</name>
    <dbReference type="NCBI Taxonomy" id="1746091"/>
    <lineage>
        <taxon>Eukaryota</taxon>
        <taxon>Metamonada</taxon>
        <taxon>Anaeramoebidae</taxon>
        <taxon>Anaeramoeba</taxon>
    </lineage>
</organism>
<keyword evidence="1" id="KW-0175">Coiled coil</keyword>
<feature type="region of interest" description="Disordered" evidence="2">
    <location>
        <begin position="944"/>
        <end position="1036"/>
    </location>
</feature>
<feature type="compositionally biased region" description="Basic residues" evidence="2">
    <location>
        <begin position="111"/>
        <end position="132"/>
    </location>
</feature>
<accession>A0AAV8AJ22</accession>
<feature type="compositionally biased region" description="Low complexity" evidence="2">
    <location>
        <begin position="1576"/>
        <end position="1591"/>
    </location>
</feature>
<feature type="region of interest" description="Disordered" evidence="2">
    <location>
        <begin position="39"/>
        <end position="187"/>
    </location>
</feature>
<keyword evidence="3" id="KW-0648">Protein biosynthesis</keyword>